<dbReference type="InterPro" id="IPR017927">
    <property type="entry name" value="FAD-bd_FR_type"/>
</dbReference>
<dbReference type="CDD" id="cd06193">
    <property type="entry name" value="siderophore_interacting"/>
    <property type="match status" value="1"/>
</dbReference>
<protein>
    <submittedName>
        <fullName evidence="2">Siderophore-interacting protein</fullName>
    </submittedName>
</protein>
<dbReference type="EMBL" id="VIGH01000003">
    <property type="protein sequence ID" value="TQF73686.1"/>
    <property type="molecule type" value="Genomic_DNA"/>
</dbReference>
<evidence type="ECO:0000259" key="1">
    <source>
        <dbReference type="PROSITE" id="PS51384"/>
    </source>
</evidence>
<dbReference type="SUPFAM" id="SSF63380">
    <property type="entry name" value="Riboflavin synthase domain-like"/>
    <property type="match status" value="1"/>
</dbReference>
<accession>A0A541BMX7</accession>
<dbReference type="Gene3D" id="3.40.50.80">
    <property type="entry name" value="Nucleotide-binding domain of ferredoxin-NADP reductase (FNR) module"/>
    <property type="match status" value="1"/>
</dbReference>
<dbReference type="InterPro" id="IPR013113">
    <property type="entry name" value="SIP_FAD-bd"/>
</dbReference>
<evidence type="ECO:0000313" key="2">
    <source>
        <dbReference type="EMBL" id="TQF73686.1"/>
    </source>
</evidence>
<reference evidence="2 3" key="1">
    <citation type="submission" date="2019-06" db="EMBL/GenBank/DDBJ databases">
        <title>Rhodococcus spaelei sp. nov., isolated from a cave.</title>
        <authorList>
            <person name="Lee S.D."/>
        </authorList>
    </citation>
    <scope>NUCLEOTIDE SEQUENCE [LARGE SCALE GENOMIC DNA]</scope>
    <source>
        <strain evidence="2 3">C9-5</strain>
    </source>
</reference>
<feature type="domain" description="FAD-binding FR-type" evidence="1">
    <location>
        <begin position="1"/>
        <end position="84"/>
    </location>
</feature>
<dbReference type="PANTHER" id="PTHR30157">
    <property type="entry name" value="FERRIC REDUCTASE, NADPH-DEPENDENT"/>
    <property type="match status" value="1"/>
</dbReference>
<dbReference type="PROSITE" id="PS51384">
    <property type="entry name" value="FAD_FR"/>
    <property type="match status" value="1"/>
</dbReference>
<dbReference type="InterPro" id="IPR039374">
    <property type="entry name" value="SIP_fam"/>
</dbReference>
<dbReference type="Pfam" id="PF04954">
    <property type="entry name" value="SIP"/>
    <property type="match status" value="1"/>
</dbReference>
<proteinExistence type="predicted"/>
<dbReference type="PANTHER" id="PTHR30157:SF0">
    <property type="entry name" value="NADPH-DEPENDENT FERRIC-CHELATE REDUCTASE"/>
    <property type="match status" value="1"/>
</dbReference>
<dbReference type="Pfam" id="PF08021">
    <property type="entry name" value="FAD_binding_9"/>
    <property type="match status" value="1"/>
</dbReference>
<dbReference type="Gene3D" id="2.40.30.10">
    <property type="entry name" value="Translation factors"/>
    <property type="match status" value="1"/>
</dbReference>
<gene>
    <name evidence="2" type="ORF">FK531_07160</name>
</gene>
<dbReference type="Proteomes" id="UP000316256">
    <property type="component" value="Unassembled WGS sequence"/>
</dbReference>
<dbReference type="OrthoDB" id="9814826at2"/>
<sequence>MRRIRFAGAGLTDFSSSGDPDERVLVEFDGHRRSYTVRRWDETAGTLDIDFAVHAGGAAADWARAATVGSRVRLSRAKGWYHPPADAQWHLLLADLTGLPAAGRIIENLPAGTAAHLVAEVPDARDEQRWSTAADLTVTWLHGTGNGHGPSVLPHHLATLALPPGPGYVWSAGETGASRAIRSHLRRGLGWGADRFDVMGYWQADKERWLARYREVETRIEELTARELSSGKSLDEVRDAVDAALDEAGL</sequence>
<organism evidence="2 3">
    <name type="scientific">Rhodococcus spelaei</name>
    <dbReference type="NCBI Taxonomy" id="2546320"/>
    <lineage>
        <taxon>Bacteria</taxon>
        <taxon>Bacillati</taxon>
        <taxon>Actinomycetota</taxon>
        <taxon>Actinomycetes</taxon>
        <taxon>Mycobacteriales</taxon>
        <taxon>Nocardiaceae</taxon>
        <taxon>Rhodococcus</taxon>
    </lineage>
</organism>
<dbReference type="InterPro" id="IPR017938">
    <property type="entry name" value="Riboflavin_synthase-like_b-brl"/>
</dbReference>
<dbReference type="AlphaFoldDB" id="A0A541BMX7"/>
<name>A0A541BMX7_9NOCA</name>
<dbReference type="InterPro" id="IPR007037">
    <property type="entry name" value="SIP_rossman_dom"/>
</dbReference>
<evidence type="ECO:0000313" key="3">
    <source>
        <dbReference type="Proteomes" id="UP000316256"/>
    </source>
</evidence>
<dbReference type="InterPro" id="IPR039261">
    <property type="entry name" value="FNR_nucleotide-bd"/>
</dbReference>
<dbReference type="GO" id="GO:0016491">
    <property type="term" value="F:oxidoreductase activity"/>
    <property type="evidence" value="ECO:0007669"/>
    <property type="project" value="InterPro"/>
</dbReference>
<comment type="caution">
    <text evidence="2">The sequence shown here is derived from an EMBL/GenBank/DDBJ whole genome shotgun (WGS) entry which is preliminary data.</text>
</comment>
<keyword evidence="3" id="KW-1185">Reference proteome</keyword>